<reference evidence="2 3" key="1">
    <citation type="submission" date="2018-10" db="EMBL/GenBank/DDBJ databases">
        <title>Genomic Encyclopedia of Type Strains, Phase IV (KMG-IV): sequencing the most valuable type-strain genomes for metagenomic binning, comparative biology and taxonomic classification.</title>
        <authorList>
            <person name="Goeker M."/>
        </authorList>
    </citation>
    <scope>NUCLEOTIDE SEQUENCE [LARGE SCALE GENOMIC DNA]</scope>
    <source>
        <strain evidence="2 3">DSM 22008</strain>
    </source>
</reference>
<dbReference type="SUPFAM" id="SSF55729">
    <property type="entry name" value="Acyl-CoA N-acyltransferases (Nat)"/>
    <property type="match status" value="1"/>
</dbReference>
<dbReference type="RefSeq" id="WP_121099575.1">
    <property type="nucleotide sequence ID" value="NZ_RBII01000001.1"/>
</dbReference>
<dbReference type="PANTHER" id="PTHR43305:SF1">
    <property type="entry name" value="FAMILY N-ACETYLTRANSFERASE, PUTATIVE (AFU_ORTHOLOGUE AFUA_2G01380)-RELATED"/>
    <property type="match status" value="1"/>
</dbReference>
<protein>
    <submittedName>
        <fullName evidence="2">Acetyltransferase (GNAT) family protein</fullName>
    </submittedName>
</protein>
<dbReference type="InParanoid" id="A0A420WLI6"/>
<comment type="caution">
    <text evidence="2">The sequence shown here is derived from an EMBL/GenBank/DDBJ whole genome shotgun (WGS) entry which is preliminary data.</text>
</comment>
<proteinExistence type="predicted"/>
<dbReference type="Pfam" id="PF00583">
    <property type="entry name" value="Acetyltransf_1"/>
    <property type="match status" value="1"/>
</dbReference>
<gene>
    <name evidence="2" type="ORF">DES40_1170</name>
</gene>
<dbReference type="FunCoup" id="A0A420WLI6">
    <property type="interactions" value="19"/>
</dbReference>
<dbReference type="PROSITE" id="PS51186">
    <property type="entry name" value="GNAT"/>
    <property type="match status" value="1"/>
</dbReference>
<accession>A0A420WLI6</accession>
<dbReference type="Proteomes" id="UP000282211">
    <property type="component" value="Unassembled WGS sequence"/>
</dbReference>
<keyword evidence="3" id="KW-1185">Reference proteome</keyword>
<dbReference type="Gene3D" id="3.40.630.30">
    <property type="match status" value="1"/>
</dbReference>
<feature type="domain" description="N-acetyltransferase" evidence="1">
    <location>
        <begin position="4"/>
        <end position="157"/>
    </location>
</feature>
<evidence type="ECO:0000313" key="2">
    <source>
        <dbReference type="EMBL" id="RKQ71839.1"/>
    </source>
</evidence>
<dbReference type="PANTHER" id="PTHR43305">
    <property type="entry name" value="FAMILY N-ACETYLTRANSFERASE, PUTATIVE (AFU_ORTHOLOGUE AFUA_2G01380)-RELATED"/>
    <property type="match status" value="1"/>
</dbReference>
<evidence type="ECO:0000259" key="1">
    <source>
        <dbReference type="PROSITE" id="PS51186"/>
    </source>
</evidence>
<sequence>MPDVEVRPATSKSDVAAVKALFLDYLQFVTDYLGQDLSFQGTEKEFANFPTTYTRLFLARHGENAVGAVGLKLLRPNLLELKRLYVSPEGRGLNLGKRLSQAAINEARMLGYTELYLDTDPGLAHANAIYEVLGFQDVEQYYENPLGSQSRYMRLAL</sequence>
<dbReference type="AlphaFoldDB" id="A0A420WLI6"/>
<dbReference type="InterPro" id="IPR052777">
    <property type="entry name" value="Acetyltransferase_Enz"/>
</dbReference>
<dbReference type="EMBL" id="RBII01000001">
    <property type="protein sequence ID" value="RKQ71839.1"/>
    <property type="molecule type" value="Genomic_DNA"/>
</dbReference>
<dbReference type="CDD" id="cd04301">
    <property type="entry name" value="NAT_SF"/>
    <property type="match status" value="1"/>
</dbReference>
<dbReference type="OrthoDB" id="2436196at2"/>
<evidence type="ECO:0000313" key="3">
    <source>
        <dbReference type="Proteomes" id="UP000282211"/>
    </source>
</evidence>
<name>A0A420WLI6_9PROT</name>
<dbReference type="GO" id="GO:0016747">
    <property type="term" value="F:acyltransferase activity, transferring groups other than amino-acyl groups"/>
    <property type="evidence" value="ECO:0007669"/>
    <property type="project" value="InterPro"/>
</dbReference>
<keyword evidence="2" id="KW-0808">Transferase</keyword>
<dbReference type="InterPro" id="IPR000182">
    <property type="entry name" value="GNAT_dom"/>
</dbReference>
<dbReference type="InterPro" id="IPR016181">
    <property type="entry name" value="Acyl_CoA_acyltransferase"/>
</dbReference>
<organism evidence="2 3">
    <name type="scientific">Litorimonas taeanensis</name>
    <dbReference type="NCBI Taxonomy" id="568099"/>
    <lineage>
        <taxon>Bacteria</taxon>
        <taxon>Pseudomonadati</taxon>
        <taxon>Pseudomonadota</taxon>
        <taxon>Alphaproteobacteria</taxon>
        <taxon>Maricaulales</taxon>
        <taxon>Robiginitomaculaceae</taxon>
    </lineage>
</organism>